<name>A0AAV4JDI6_9GAST</name>
<organism evidence="2 3">
    <name type="scientific">Elysia marginata</name>
    <dbReference type="NCBI Taxonomy" id="1093978"/>
    <lineage>
        <taxon>Eukaryota</taxon>
        <taxon>Metazoa</taxon>
        <taxon>Spiralia</taxon>
        <taxon>Lophotrochozoa</taxon>
        <taxon>Mollusca</taxon>
        <taxon>Gastropoda</taxon>
        <taxon>Heterobranchia</taxon>
        <taxon>Euthyneura</taxon>
        <taxon>Panpulmonata</taxon>
        <taxon>Sacoglossa</taxon>
        <taxon>Placobranchoidea</taxon>
        <taxon>Plakobranchidae</taxon>
        <taxon>Elysia</taxon>
    </lineage>
</organism>
<feature type="region of interest" description="Disordered" evidence="1">
    <location>
        <begin position="119"/>
        <end position="138"/>
    </location>
</feature>
<protein>
    <submittedName>
        <fullName evidence="2">Uncharacterized protein</fullName>
    </submittedName>
</protein>
<sequence length="242" mass="26889">MPAFHIIGTFDLYSRVGTDRQPVKHSLYHVATTTCTMSPLRLVPCRHYDLYHVACTMSLLRPVPCRYYGLYHVATTTCTMSLLRCTMSPLRSLKKLPKWIEATGSHSRGASLNLLKRQVPTNSTREADKSTAANTGTDNPIIHAKVPGSFTPIPAMASEYPEQGLIETSITPPQLASSLSGKSDWTSSWTWPARSLGVRKELISPEVVHPADVISLSRGYITRIIDWTTLRFTFGIDSKARI</sequence>
<dbReference type="AlphaFoldDB" id="A0AAV4JDI6"/>
<evidence type="ECO:0000256" key="1">
    <source>
        <dbReference type="SAM" id="MobiDB-lite"/>
    </source>
</evidence>
<comment type="caution">
    <text evidence="2">The sequence shown here is derived from an EMBL/GenBank/DDBJ whole genome shotgun (WGS) entry which is preliminary data.</text>
</comment>
<gene>
    <name evidence="2" type="ORF">ElyMa_006881400</name>
</gene>
<reference evidence="2 3" key="1">
    <citation type="journal article" date="2021" name="Elife">
        <title>Chloroplast acquisition without the gene transfer in kleptoplastic sea slugs, Plakobranchus ocellatus.</title>
        <authorList>
            <person name="Maeda T."/>
            <person name="Takahashi S."/>
            <person name="Yoshida T."/>
            <person name="Shimamura S."/>
            <person name="Takaki Y."/>
            <person name="Nagai Y."/>
            <person name="Toyoda A."/>
            <person name="Suzuki Y."/>
            <person name="Arimoto A."/>
            <person name="Ishii H."/>
            <person name="Satoh N."/>
            <person name="Nishiyama T."/>
            <person name="Hasebe M."/>
            <person name="Maruyama T."/>
            <person name="Minagawa J."/>
            <person name="Obokata J."/>
            <person name="Shigenobu S."/>
        </authorList>
    </citation>
    <scope>NUCLEOTIDE SEQUENCE [LARGE SCALE GENOMIC DNA]</scope>
</reference>
<evidence type="ECO:0000313" key="3">
    <source>
        <dbReference type="Proteomes" id="UP000762676"/>
    </source>
</evidence>
<accession>A0AAV4JDI6</accession>
<evidence type="ECO:0000313" key="2">
    <source>
        <dbReference type="EMBL" id="GFS19748.1"/>
    </source>
</evidence>
<proteinExistence type="predicted"/>
<dbReference type="Proteomes" id="UP000762676">
    <property type="component" value="Unassembled WGS sequence"/>
</dbReference>
<keyword evidence="3" id="KW-1185">Reference proteome</keyword>
<dbReference type="EMBL" id="BMAT01013766">
    <property type="protein sequence ID" value="GFS19748.1"/>
    <property type="molecule type" value="Genomic_DNA"/>
</dbReference>